<evidence type="ECO:0000313" key="8">
    <source>
        <dbReference type="Proteomes" id="UP001164390"/>
    </source>
</evidence>
<dbReference type="Proteomes" id="UP001164390">
    <property type="component" value="Chromosome"/>
</dbReference>
<evidence type="ECO:0000256" key="3">
    <source>
        <dbReference type="ARBA" id="ARBA00022801"/>
    </source>
</evidence>
<feature type="signal peptide" evidence="4">
    <location>
        <begin position="1"/>
        <end position="18"/>
    </location>
</feature>
<dbReference type="InterPro" id="IPR051601">
    <property type="entry name" value="Serine_prot/Carboxylest_S33"/>
</dbReference>
<proteinExistence type="inferred from homology"/>
<dbReference type="EMBL" id="CP094970">
    <property type="protein sequence ID" value="UYM07421.1"/>
    <property type="molecule type" value="Genomic_DNA"/>
</dbReference>
<sequence>MRASTTIRLAAGVLPVIALLTPAATQGATTEAPVAEPAQVEAPVPEIDWTSCDLIYECATVEVPLDYDDPDGETTTLPMKRLPASSPDERIGSVFMNFGGPGGVGASGIQFPVSSMTFGKDVRAKFDIVTVDPRGVSGEHVATCAPAPDTEPVERPTEMAPTTPEQVEARIASDDYIRGSCDRTAPPILDHLTTADVARDMDLIRQAMGDEKLSYYGLSYGSLLGETYASMFPDRVRAMVIDGVIDPVGFTTGENGDDRPATGRWGMAAGIEEALTTAFARCDEVGALRCPLAGNAWERWQRVSDSLTEEPLALPGITIDGNTFKYGLSVSALQLYRIGGVPLPTIELLSGATKVIDVLRFGLGEPAARSGAELRVPGVGSVDLNAKRSVLLDRLGDIVRELHTEAERWGVAMPAAAEEEAPEDVLGGQGAYFGILCADTENPTDPRAWVDAAKEAAKTAPNYGPGVVWQSSMCAGWPGSSDDAYRGPFDTSTPMLIVTNTHDNATPMSGAEAAHSRFPGSRLLTLDSWGHTAIGKSHNCVQPEVDEYLLTEDLPAEGLTCKPDANLYG</sequence>
<name>A0AA46YNF8_9ACTN</name>
<dbReference type="KEGG" id="sgrg:L0C25_10240"/>
<dbReference type="InterPro" id="IPR000073">
    <property type="entry name" value="AB_hydrolase_1"/>
</dbReference>
<evidence type="ECO:0000256" key="2">
    <source>
        <dbReference type="ARBA" id="ARBA00022729"/>
    </source>
</evidence>
<dbReference type="PANTHER" id="PTHR43248">
    <property type="entry name" value="2-SUCCINYL-6-HYDROXY-2,4-CYCLOHEXADIENE-1-CARBOXYLATE SYNTHASE"/>
    <property type="match status" value="1"/>
</dbReference>
<dbReference type="InterPro" id="IPR029058">
    <property type="entry name" value="AB_hydrolase_fold"/>
</dbReference>
<dbReference type="RefSeq" id="WP_271636395.1">
    <property type="nucleotide sequence ID" value="NZ_CP094970.1"/>
</dbReference>
<feature type="domain" description="Peptidase S33 tripeptidyl aminopeptidase-like C-terminal" evidence="6">
    <location>
        <begin position="463"/>
        <end position="561"/>
    </location>
</feature>
<dbReference type="Pfam" id="PF00561">
    <property type="entry name" value="Abhydrolase_1"/>
    <property type="match status" value="1"/>
</dbReference>
<dbReference type="Pfam" id="PF08386">
    <property type="entry name" value="Abhydrolase_4"/>
    <property type="match status" value="1"/>
</dbReference>
<accession>A0AA46YNF8</accession>
<dbReference type="SUPFAM" id="SSF53474">
    <property type="entry name" value="alpha/beta-Hydrolases"/>
    <property type="match status" value="2"/>
</dbReference>
<feature type="chain" id="PRO_5041362349" evidence="4">
    <location>
        <begin position="19"/>
        <end position="569"/>
    </location>
</feature>
<dbReference type="PANTHER" id="PTHR43248:SF29">
    <property type="entry name" value="TRIPEPTIDYL AMINOPEPTIDASE"/>
    <property type="match status" value="1"/>
</dbReference>
<keyword evidence="8" id="KW-1185">Reference proteome</keyword>
<organism evidence="7 8">
    <name type="scientific">Solicola gregarius</name>
    <dbReference type="NCBI Taxonomy" id="2908642"/>
    <lineage>
        <taxon>Bacteria</taxon>
        <taxon>Bacillati</taxon>
        <taxon>Actinomycetota</taxon>
        <taxon>Actinomycetes</taxon>
        <taxon>Propionibacteriales</taxon>
        <taxon>Nocardioidaceae</taxon>
        <taxon>Solicola</taxon>
    </lineage>
</organism>
<protein>
    <submittedName>
        <fullName evidence="7">Alpha/beta hydrolase</fullName>
    </submittedName>
</protein>
<gene>
    <name evidence="7" type="ORF">L0C25_10240</name>
</gene>
<evidence type="ECO:0000259" key="6">
    <source>
        <dbReference type="Pfam" id="PF08386"/>
    </source>
</evidence>
<dbReference type="AlphaFoldDB" id="A0AA46YNF8"/>
<reference evidence="7" key="1">
    <citation type="submission" date="2022-01" db="EMBL/GenBank/DDBJ databases">
        <title>Nocardioidaceae gen. sp. A5X3R13.</title>
        <authorList>
            <person name="Lopez Marin M.A."/>
            <person name="Uhlik O."/>
        </authorList>
    </citation>
    <scope>NUCLEOTIDE SEQUENCE</scope>
    <source>
        <strain evidence="7">A5X3R13</strain>
    </source>
</reference>
<feature type="domain" description="AB hydrolase-1" evidence="5">
    <location>
        <begin position="118"/>
        <end position="248"/>
    </location>
</feature>
<keyword evidence="2 4" id="KW-0732">Signal</keyword>
<keyword evidence="3 7" id="KW-0378">Hydrolase</keyword>
<evidence type="ECO:0000256" key="1">
    <source>
        <dbReference type="ARBA" id="ARBA00010088"/>
    </source>
</evidence>
<dbReference type="GO" id="GO:0016787">
    <property type="term" value="F:hydrolase activity"/>
    <property type="evidence" value="ECO:0007669"/>
    <property type="project" value="UniProtKB-KW"/>
</dbReference>
<evidence type="ECO:0000259" key="5">
    <source>
        <dbReference type="Pfam" id="PF00561"/>
    </source>
</evidence>
<evidence type="ECO:0000313" key="7">
    <source>
        <dbReference type="EMBL" id="UYM07421.1"/>
    </source>
</evidence>
<comment type="similarity">
    <text evidence="1">Belongs to the peptidase S33 family.</text>
</comment>
<dbReference type="Gene3D" id="3.40.50.1820">
    <property type="entry name" value="alpha/beta hydrolase"/>
    <property type="match status" value="2"/>
</dbReference>
<dbReference type="InterPro" id="IPR013595">
    <property type="entry name" value="Pept_S33_TAP-like_C"/>
</dbReference>
<evidence type="ECO:0000256" key="4">
    <source>
        <dbReference type="SAM" id="SignalP"/>
    </source>
</evidence>